<evidence type="ECO:0000313" key="6">
    <source>
        <dbReference type="EMBL" id="XDQ43762.1"/>
    </source>
</evidence>
<accession>A0AB39QN56</accession>
<feature type="DNA-binding region" description="H-T-H motif" evidence="4">
    <location>
        <begin position="29"/>
        <end position="48"/>
    </location>
</feature>
<gene>
    <name evidence="6" type="ORF">AB5J52_16655</name>
</gene>
<reference evidence="6" key="1">
    <citation type="submission" date="2024-07" db="EMBL/GenBank/DDBJ databases">
        <authorList>
            <person name="Yu S.T."/>
        </authorList>
    </citation>
    <scope>NUCLEOTIDE SEQUENCE</scope>
    <source>
        <strain evidence="6">R39</strain>
    </source>
</reference>
<dbReference type="PRINTS" id="PR00455">
    <property type="entry name" value="HTHTETR"/>
</dbReference>
<dbReference type="PROSITE" id="PS50977">
    <property type="entry name" value="HTH_TETR_2"/>
    <property type="match status" value="1"/>
</dbReference>
<dbReference type="GO" id="GO:0003700">
    <property type="term" value="F:DNA-binding transcription factor activity"/>
    <property type="evidence" value="ECO:0007669"/>
    <property type="project" value="TreeGrafter"/>
</dbReference>
<keyword evidence="2 4" id="KW-0238">DNA-binding</keyword>
<dbReference type="SUPFAM" id="SSF48498">
    <property type="entry name" value="Tetracyclin repressor-like, C-terminal domain"/>
    <property type="match status" value="1"/>
</dbReference>
<feature type="domain" description="HTH tetR-type" evidence="5">
    <location>
        <begin position="6"/>
        <end position="66"/>
    </location>
</feature>
<dbReference type="Pfam" id="PF00440">
    <property type="entry name" value="TetR_N"/>
    <property type="match status" value="1"/>
</dbReference>
<evidence type="ECO:0000259" key="5">
    <source>
        <dbReference type="PROSITE" id="PS50977"/>
    </source>
</evidence>
<protein>
    <submittedName>
        <fullName evidence="6">TetR family transcriptional regulator</fullName>
    </submittedName>
</protein>
<dbReference type="AlphaFoldDB" id="A0AB39QN56"/>
<name>A0AB39QN56_9ACTN</name>
<dbReference type="InterPro" id="IPR050109">
    <property type="entry name" value="HTH-type_TetR-like_transc_reg"/>
</dbReference>
<dbReference type="RefSeq" id="WP_234535788.1">
    <property type="nucleotide sequence ID" value="NZ_CP163441.1"/>
</dbReference>
<sequence length="193" mass="21113">MQARSEQTRQALVHATAELIADGRLSDAGLVNICRRAGVSRGALYHHFSSTTALTAAVYEEARARVEALTDEAFAGPVADAPKRFLFALGEAMRTEKVVRAGMQLAADGSAGPPRLRDDLLASVHERVTEAQKESAEPSEDLADLAVVMAAGIETLGHTDPSWWDGEITQRLWRLLRPLFDRDRPNRGGERRI</sequence>
<evidence type="ECO:0000256" key="3">
    <source>
        <dbReference type="ARBA" id="ARBA00023163"/>
    </source>
</evidence>
<keyword evidence="3" id="KW-0804">Transcription</keyword>
<proteinExistence type="predicted"/>
<dbReference type="Gene3D" id="1.10.357.10">
    <property type="entry name" value="Tetracycline Repressor, domain 2"/>
    <property type="match status" value="1"/>
</dbReference>
<dbReference type="SUPFAM" id="SSF46689">
    <property type="entry name" value="Homeodomain-like"/>
    <property type="match status" value="1"/>
</dbReference>
<evidence type="ECO:0000256" key="4">
    <source>
        <dbReference type="PROSITE-ProRule" id="PRU00335"/>
    </source>
</evidence>
<dbReference type="GO" id="GO:0000976">
    <property type="term" value="F:transcription cis-regulatory region binding"/>
    <property type="evidence" value="ECO:0007669"/>
    <property type="project" value="TreeGrafter"/>
</dbReference>
<dbReference type="PANTHER" id="PTHR30055">
    <property type="entry name" value="HTH-TYPE TRANSCRIPTIONAL REGULATOR RUTR"/>
    <property type="match status" value="1"/>
</dbReference>
<evidence type="ECO:0000256" key="1">
    <source>
        <dbReference type="ARBA" id="ARBA00023015"/>
    </source>
</evidence>
<dbReference type="InterPro" id="IPR001647">
    <property type="entry name" value="HTH_TetR"/>
</dbReference>
<dbReference type="EMBL" id="CP163441">
    <property type="protein sequence ID" value="XDQ43762.1"/>
    <property type="molecule type" value="Genomic_DNA"/>
</dbReference>
<keyword evidence="1" id="KW-0805">Transcription regulation</keyword>
<organism evidence="6">
    <name type="scientific">Streptomyces sp. R39</name>
    <dbReference type="NCBI Taxonomy" id="3238631"/>
    <lineage>
        <taxon>Bacteria</taxon>
        <taxon>Bacillati</taxon>
        <taxon>Actinomycetota</taxon>
        <taxon>Actinomycetes</taxon>
        <taxon>Kitasatosporales</taxon>
        <taxon>Streptomycetaceae</taxon>
        <taxon>Streptomyces</taxon>
    </lineage>
</organism>
<dbReference type="InterPro" id="IPR009057">
    <property type="entry name" value="Homeodomain-like_sf"/>
</dbReference>
<evidence type="ECO:0000256" key="2">
    <source>
        <dbReference type="ARBA" id="ARBA00023125"/>
    </source>
</evidence>
<dbReference type="GeneID" id="301465214"/>
<dbReference type="InterPro" id="IPR036271">
    <property type="entry name" value="Tet_transcr_reg_TetR-rel_C_sf"/>
</dbReference>
<dbReference type="PANTHER" id="PTHR30055:SF234">
    <property type="entry name" value="HTH-TYPE TRANSCRIPTIONAL REGULATOR BETI"/>
    <property type="match status" value="1"/>
</dbReference>